<reference evidence="5" key="1">
    <citation type="submission" date="2021-02" db="EMBL/GenBank/DDBJ databases">
        <authorList>
            <person name="Nowell W R."/>
        </authorList>
    </citation>
    <scope>NUCLEOTIDE SEQUENCE</scope>
</reference>
<evidence type="ECO:0000256" key="2">
    <source>
        <dbReference type="ARBA" id="ARBA00023010"/>
    </source>
</evidence>
<sequence length="3292" mass="375852">MAHSGNINNVQYQYNDMQAILLNKLKESRQQFPDYDSKSIHVLAAVHDNVDGQLELCLQQESKEHTGERIVLIPYHLENSHWIGILIEFHSNGQIKRAEYIDSVNELDGVPDGLQKQFTKVYPNGSLQVKSVQKQNDSNNSTALTVDNLLIAANVRLPANINCSKEETSTLSSATYTPKEGNEYELSELQQKLNSGLQKYNFQNAGELETEIQDTTERIQRFHRQSRTEQAQEEMKFLGELKELKELSDKIARWTPNKSVSLFSHELKLQELRDKLNSGLTKINLLNVNQLPGEIQDAEERIQKYQKQGRKENAEDEMKFLLELQELKRISEEICTLTSVPSADLTHEPTTEPSLSALPVITEISTSDEHNKKRLYLEVLLGDMADIPSCAEKTIVELLVQYENRLLEGCTSSQEENVGTSSLEKLTDQIKREEFLMEDTKVILQDLKMHKDSSNYQSIVDCLKKLLQAIRPLNVLEIQRLVREAENTAELIRDKEIVLLIGETGTGKSTTIQFLTGSKMKKTRVEIASGKFLEHITIDGPPQNPQLHRISSSALNKSETRYITPVTVPLKDILGAHENGHITLCDAPGFSDTAGPEVDIANSLGVIEALKGTESVKLLVLSSYKSLGDRGQGIQKLTEILINMVNGIGDKLKAIAYVFTKYPPKTDICALLTDIKVSKVDTNSSLRSNSAFMAVLTDMIEKTEEGAFVIDPIHDNPKKLIRMLKNMKGIHYPAECFRFSMSGETRATIEKHVQRDRLGISYAMKNKDNKLMSYYLNDLKILKDLINKYDVPQIYEQSISSANESISRYCAEVKEKFNRVMTSRDGLTVDDIRDYKACVEYLQEIQLTKEHLGLSLPSPKTLMQNVAFHLDERRRTLQEEGLDSPLIEIYLDNFRMLKTSFNELETDYRSCCDEFEKHFDNLVQTAREPILKNDFKQVAEIFTKISKSSHILKNHLCEQINNKHNDIVQLLLRHLNMFLNEIDPILAKNKLNKDDINILNSHIETLRSAKENYVLRQYISTYVEMLKTIVDVGKKHSMDNMPPVYTTDLNDIYDEFIAKIIQYFDGIVLRITKRFEESDNHALENIGELVEDMNVIRTIPEVESKTARTYYSTVENIRDYMDQLRRDVGSQLIDSIDQPSESITDKQLIRSLSHLKNTHWIESVNPGKYDTSMNQLKEQVIEYAEQLQSRLKKLDLSLKCPDNVSIAQQIVEKIESMKILEPDFPQLENYRNAIFRHVLQCTEVVLNSIEKDFNFSDQIACEEDEKLKQIEESKGLPESSCPIAQPKTRQEAELERIRVEKLGLINHIMILKSYVETYENILSPPTDRVINKLVAMVSKAAVTEKKKTDAISYLQTFGYESIEVVQTTIFKFLIELQKTEEVERNLTDSQNRLESIKEENGPREEISLSSDGACNASQLHVKTVQDKTKPKMKSEKNKHLYRLNDRFRISTANNALVYIRHCAQITNDGIREFTARAYEILRDYLQQYSNFLEHRIHQNFRDGICNGASHEEDHSHYSQDLEISLSALSSLSRFQDVSECMEVSEKLERWQQEFIQHHRVLSDKMQDYRISGESKELRDHLLIAQALICIDKFCGKEFENNGYGVLYRQYRLELIQGCKESSRIVLECITKGDYAKADVELYNIISSQLLNTKDSAQMKHDIQRSLNTLMNDTLSIANSLDGKIEKEKKRRNDILKEIKENVTTIRLISSKHNIMGLLGNETKSRLENFDNDINKILSAILLTGLDSIEDFIDADSFFEAERDMDVLSCLERELTGYCSSEDVTNKIKALNNRLANIDVELSKQNDFTDVHKYSINPPKYILAKLKMAASQCGGKYNKAYTSMFEIIRQNFTSAIENARATPLGERATKLRALDYASQFLPEEFQNPFRLQFEELSKSMADEEKIYSQDLETCFINSDEHEDAIKNIGGLAKQYTEQKLYELFSKLREQVLKKLHMYRTNVQSCLDMQSTVDTIRKIFIYKEFLSAYIPEIEGIWSSTHVLITKRFLNCSETLENISSFEETDLVEKAFYEMQIYLDFSVGFDLTAQVLLSEKIFQNATEGLRKMYQYLHDNSTKFRDALEKINIFELHTSVMISKKWDLLVVTINSCRPKHNLLQKLLEAMKKIIPYAEMISELENLINRLNIQFNVELVNDDTTKFEAKRDELFSNIKTTLSTIKAINSKFKDLLPSPSDVNGLEENLKAKIERIIRELLARASKKELSIKDADEFRMYYNHLLSFDKNVNLSGFNIRTVLDFAEKQILDKVIALRKQITSSSASIEEISQILIKMKFLAENLSLFDSKINAEIDEGLKIYKEKKGMVGIMQVIAELQKIDPDTRLISEHSCLTGEGWRRRRAKMQKQDDIEYILNELTGGEISKQVLRSRYQAFRKKFDELVSSRLKSFDPNTNKKPDIAMLVTQIKHIAGTVAHTSKSVTWGYEFTQNIPELLAYIFAVWTLKNTQHYNTLRGIETAQSYLLIPHVGQVITVFRLLGIGYESHAAIEFGSTSFTGTVGSSLINNLVQIGTGEGKSVVLAITACVFALIGVDVNCSCYSEVLSTRDKKDFISVFQALGIEDRIEYGTFNKLCEQLLNEKCNIREKVSDMIVNNNIALTVADRRTRIRPKVLLIDEVDVFLSDQFYGGTYTPAVYLKNPSIKALLDSIWQTQTLKTLNSVKALPAYKTCAAQFSNWMFLFDEAIKDMIAALQSFKGSTYIVHNDKIVYVEGESMVDNVVRGYDTIWAYYFENEKGKISGSSLETNVGIIINCGAFSYAEMPHDFAYIAGVTGTLKTLAKSEKLILTNVYNIRKNTYMPSVFGKNNRNYDETTDVEVVETSGYFKRIHLEINAILKADRAILIFFESEETLMAFFYSPELSSIKGDVQIITETVSVKERELQIKRASKIGKVTLLTRMFGRGTDFICDNPKLLGNGGIHVVQTFFSKELSEEYQIMGRGARHGDRGSYKMILLDSDLEWVLGSTWKEKVSKIVGAELYKTINSARNILYESKCEAKNLGIEQRKRDHEDSKKFADALSTGDIKSIKAFLTEQNRGANIAIDHSRTVLLMDATGSMSNLLSAAKETVCTMFNRASTILKERGLPSDAFQMQFTVYRDYDCKEDGILQSSSWETRPQNLRTFMAGISASGGDDFEEAIEIGLWHAVQESETLESISQVILIADAPAKDRAAIKRDRKANGDESYWNRTKFKEPTHFTIELEKLKNKKIPVHAFYLVDDARDNFQRIAGETGGRCEQLNICSPGGAELLTNIVTEEVLRKAAGNQGDAAVELYRTKYVRRAFTS</sequence>
<dbReference type="GO" id="GO:0006605">
    <property type="term" value="P:protein targeting"/>
    <property type="evidence" value="ECO:0007669"/>
    <property type="project" value="InterPro"/>
</dbReference>
<dbReference type="Gene3D" id="3.40.50.410">
    <property type="entry name" value="von Willebrand factor, type A domain"/>
    <property type="match status" value="1"/>
</dbReference>
<keyword evidence="2" id="KW-0811">Translocation</keyword>
<dbReference type="OrthoDB" id="7614088at2759"/>
<name>A0A817U5P3_9BILA</name>
<dbReference type="PANTHER" id="PTHR30612">
    <property type="entry name" value="SECA INNER MEMBRANE COMPONENT OF SEC PROTEIN SECRETION SYSTEM"/>
    <property type="match status" value="1"/>
</dbReference>
<gene>
    <name evidence="5" type="ORF">TIS948_LOCUS20813</name>
</gene>
<dbReference type="InterPro" id="IPR000185">
    <property type="entry name" value="SecA"/>
</dbReference>
<evidence type="ECO:0000259" key="4">
    <source>
        <dbReference type="PROSITE" id="PS51196"/>
    </source>
</evidence>
<organism evidence="5 6">
    <name type="scientific">Rotaria socialis</name>
    <dbReference type="NCBI Taxonomy" id="392032"/>
    <lineage>
        <taxon>Eukaryota</taxon>
        <taxon>Metazoa</taxon>
        <taxon>Spiralia</taxon>
        <taxon>Gnathifera</taxon>
        <taxon>Rotifera</taxon>
        <taxon>Eurotatoria</taxon>
        <taxon>Bdelloidea</taxon>
        <taxon>Philodinida</taxon>
        <taxon>Philodinidae</taxon>
        <taxon>Rotaria</taxon>
    </lineage>
</organism>
<proteinExistence type="predicted"/>
<evidence type="ECO:0000256" key="1">
    <source>
        <dbReference type="ARBA" id="ARBA00022927"/>
    </source>
</evidence>
<dbReference type="SUPFAM" id="SSF52540">
    <property type="entry name" value="P-loop containing nucleoside triphosphate hydrolases"/>
    <property type="match status" value="3"/>
</dbReference>
<dbReference type="Gene3D" id="3.40.50.300">
    <property type="entry name" value="P-loop containing nucleotide triphosphate hydrolases"/>
    <property type="match status" value="3"/>
</dbReference>
<dbReference type="PROSITE" id="PS51196">
    <property type="entry name" value="SECA_MOTOR_DEAD"/>
    <property type="match status" value="1"/>
</dbReference>
<dbReference type="GO" id="GO:0005524">
    <property type="term" value="F:ATP binding"/>
    <property type="evidence" value="ECO:0007669"/>
    <property type="project" value="InterPro"/>
</dbReference>
<comment type="caution">
    <text evidence="5">The sequence shown here is derived from an EMBL/GenBank/DDBJ whole genome shotgun (WGS) entry which is preliminary data.</text>
</comment>
<evidence type="ECO:0000256" key="3">
    <source>
        <dbReference type="SAM" id="Coils"/>
    </source>
</evidence>
<keyword evidence="3" id="KW-0175">Coiled coil</keyword>
<accession>A0A817U5P3</accession>
<dbReference type="PANTHER" id="PTHR30612:SF0">
    <property type="entry name" value="CHLOROPLAST PROTEIN-TRANSPORTING ATPASE"/>
    <property type="match status" value="1"/>
</dbReference>
<dbReference type="SUPFAM" id="SSF53300">
    <property type="entry name" value="vWA-like"/>
    <property type="match status" value="1"/>
</dbReference>
<dbReference type="InterPro" id="IPR036465">
    <property type="entry name" value="vWFA_dom_sf"/>
</dbReference>
<keyword evidence="1" id="KW-0653">Protein transport</keyword>
<evidence type="ECO:0000313" key="6">
    <source>
        <dbReference type="Proteomes" id="UP000663825"/>
    </source>
</evidence>
<feature type="domain" description="SecA family profile" evidence="4">
    <location>
        <begin position="2518"/>
        <end position="2993"/>
    </location>
</feature>
<dbReference type="EMBL" id="CAJNXB010003608">
    <property type="protein sequence ID" value="CAF3326940.1"/>
    <property type="molecule type" value="Genomic_DNA"/>
</dbReference>
<dbReference type="InterPro" id="IPR027417">
    <property type="entry name" value="P-loop_NTPase"/>
</dbReference>
<keyword evidence="1" id="KW-0813">Transport</keyword>
<protein>
    <recommendedName>
        <fullName evidence="4">SecA family profile domain-containing protein</fullName>
    </recommendedName>
</protein>
<evidence type="ECO:0000313" key="5">
    <source>
        <dbReference type="EMBL" id="CAF3326940.1"/>
    </source>
</evidence>
<dbReference type="Proteomes" id="UP000663825">
    <property type="component" value="Unassembled WGS sequence"/>
</dbReference>
<feature type="coiled-coil region" evidence="3">
    <location>
        <begin position="288"/>
        <end position="315"/>
    </location>
</feature>
<dbReference type="InterPro" id="IPR014018">
    <property type="entry name" value="SecA_motor_DEAD"/>
</dbReference>
<dbReference type="GO" id="GO:0006886">
    <property type="term" value="P:intracellular protein transport"/>
    <property type="evidence" value="ECO:0007669"/>
    <property type="project" value="InterPro"/>
</dbReference>